<comment type="caution">
    <text evidence="2">The sequence shown here is derived from an EMBL/GenBank/DDBJ whole genome shotgun (WGS) entry which is preliminary data.</text>
</comment>
<keyword evidence="1" id="KW-1133">Transmembrane helix</keyword>
<dbReference type="AlphaFoldDB" id="A0A4Q7KE45"/>
<dbReference type="OrthoDB" id="3689620at2"/>
<keyword evidence="3" id="KW-1185">Reference proteome</keyword>
<sequence length="186" mass="19764">MSARDEPEPMVDMFRKPTGMDPVLDTELVGEHDRGDPAVAHRPRGLLGNGLVRTTGWVQAGDRPVSTGLIIVVICLLLGLVAGIALLPVYPAISGACVVLLPVAGYGFWRLATTRLAPASIAHNTGTVAAGELQLGTWVRLHGTIGPVGYVARVQPENRDVHVTFTGGTTMTWPAGRRLHVAELHD</sequence>
<dbReference type="EMBL" id="SGWQ01000013">
    <property type="protein sequence ID" value="RZS32190.1"/>
    <property type="molecule type" value="Genomic_DNA"/>
</dbReference>
<accession>A0A4Q7KE45</accession>
<protein>
    <submittedName>
        <fullName evidence="2">Uncharacterized protein</fullName>
    </submittedName>
</protein>
<dbReference type="RefSeq" id="WP_130348014.1">
    <property type="nucleotide sequence ID" value="NZ_SGWQ01000013.1"/>
</dbReference>
<feature type="transmembrane region" description="Helical" evidence="1">
    <location>
        <begin position="92"/>
        <end position="109"/>
    </location>
</feature>
<evidence type="ECO:0000313" key="2">
    <source>
        <dbReference type="EMBL" id="RZS32190.1"/>
    </source>
</evidence>
<evidence type="ECO:0000313" key="3">
    <source>
        <dbReference type="Proteomes" id="UP000294257"/>
    </source>
</evidence>
<gene>
    <name evidence="2" type="ORF">EV193_11331</name>
</gene>
<organism evidence="2 3">
    <name type="scientific">Herbihabitans rhizosphaerae</name>
    <dbReference type="NCBI Taxonomy" id="1872711"/>
    <lineage>
        <taxon>Bacteria</taxon>
        <taxon>Bacillati</taxon>
        <taxon>Actinomycetota</taxon>
        <taxon>Actinomycetes</taxon>
        <taxon>Pseudonocardiales</taxon>
        <taxon>Pseudonocardiaceae</taxon>
        <taxon>Herbihabitans</taxon>
    </lineage>
</organism>
<dbReference type="Proteomes" id="UP000294257">
    <property type="component" value="Unassembled WGS sequence"/>
</dbReference>
<name>A0A4Q7KE45_9PSEU</name>
<keyword evidence="1" id="KW-0812">Transmembrane</keyword>
<reference evidence="2 3" key="1">
    <citation type="submission" date="2019-02" db="EMBL/GenBank/DDBJ databases">
        <title>Genomic Encyclopedia of Type Strains, Phase IV (KMG-IV): sequencing the most valuable type-strain genomes for metagenomic binning, comparative biology and taxonomic classification.</title>
        <authorList>
            <person name="Goeker M."/>
        </authorList>
    </citation>
    <scope>NUCLEOTIDE SEQUENCE [LARGE SCALE GENOMIC DNA]</scope>
    <source>
        <strain evidence="2 3">DSM 101727</strain>
    </source>
</reference>
<evidence type="ECO:0000256" key="1">
    <source>
        <dbReference type="SAM" id="Phobius"/>
    </source>
</evidence>
<keyword evidence="1" id="KW-0472">Membrane</keyword>
<feature type="transmembrane region" description="Helical" evidence="1">
    <location>
        <begin position="67"/>
        <end position="86"/>
    </location>
</feature>
<proteinExistence type="predicted"/>